<dbReference type="Proteomes" id="UP000015103">
    <property type="component" value="Unassembled WGS sequence"/>
</dbReference>
<keyword evidence="7" id="KW-1133">Transmembrane helix</keyword>
<dbReference type="GO" id="GO:0005886">
    <property type="term" value="C:plasma membrane"/>
    <property type="evidence" value="ECO:0007669"/>
    <property type="project" value="UniProtKB-SubCell"/>
</dbReference>
<dbReference type="GO" id="GO:0005737">
    <property type="term" value="C:cytoplasm"/>
    <property type="evidence" value="ECO:0007669"/>
    <property type="project" value="TreeGrafter"/>
</dbReference>
<reference evidence="13" key="1">
    <citation type="submission" date="2015-05" db="UniProtKB">
        <authorList>
            <consortium name="EnsemblMetazoa"/>
        </authorList>
    </citation>
    <scope>IDENTIFICATION</scope>
</reference>
<dbReference type="PANTHER" id="PTHR11923">
    <property type="entry name" value="SCAVENGER RECEPTOR CLASS B TYPE-1 SR-B1"/>
    <property type="match status" value="1"/>
</dbReference>
<protein>
    <recommendedName>
        <fullName evidence="12">Sensory neuron membrane protein 2</fullName>
    </recommendedName>
</protein>
<evidence type="ECO:0000256" key="11">
    <source>
        <dbReference type="ARBA" id="ARBA00023180"/>
    </source>
</evidence>
<evidence type="ECO:0000313" key="14">
    <source>
        <dbReference type="Proteomes" id="UP000015103"/>
    </source>
</evidence>
<dbReference type="Pfam" id="PF01130">
    <property type="entry name" value="CD36"/>
    <property type="match status" value="2"/>
</dbReference>
<dbReference type="EMBL" id="ACPB03010315">
    <property type="status" value="NOT_ANNOTATED_CDS"/>
    <property type="molecule type" value="Genomic_DNA"/>
</dbReference>
<evidence type="ECO:0000256" key="12">
    <source>
        <dbReference type="ARBA" id="ARBA00040645"/>
    </source>
</evidence>
<evidence type="ECO:0000313" key="13">
    <source>
        <dbReference type="EnsemblMetazoa" id="RPRC002720-PA"/>
    </source>
</evidence>
<dbReference type="OMA" id="TIEKXEL"/>
<keyword evidence="4" id="KW-0716">Sensory transduction</keyword>
<dbReference type="eggNOG" id="KOG3776">
    <property type="taxonomic scope" value="Eukaryota"/>
</dbReference>
<evidence type="ECO:0000256" key="8">
    <source>
        <dbReference type="ARBA" id="ARBA00023136"/>
    </source>
</evidence>
<keyword evidence="3" id="KW-1003">Cell membrane</keyword>
<keyword evidence="5" id="KW-0812">Transmembrane</keyword>
<evidence type="ECO:0000256" key="9">
    <source>
        <dbReference type="ARBA" id="ARBA00023157"/>
    </source>
</evidence>
<dbReference type="HOGENOM" id="CLU_931608_0_0_1"/>
<evidence type="ECO:0000256" key="1">
    <source>
        <dbReference type="ARBA" id="ARBA00004236"/>
    </source>
</evidence>
<dbReference type="AlphaFoldDB" id="T1HF98"/>
<organism evidence="13 14">
    <name type="scientific">Rhodnius prolixus</name>
    <name type="common">Triatomid bug</name>
    <dbReference type="NCBI Taxonomy" id="13249"/>
    <lineage>
        <taxon>Eukaryota</taxon>
        <taxon>Metazoa</taxon>
        <taxon>Ecdysozoa</taxon>
        <taxon>Arthropoda</taxon>
        <taxon>Hexapoda</taxon>
        <taxon>Insecta</taxon>
        <taxon>Pterygota</taxon>
        <taxon>Neoptera</taxon>
        <taxon>Paraneoptera</taxon>
        <taxon>Hemiptera</taxon>
        <taxon>Heteroptera</taxon>
        <taxon>Panheteroptera</taxon>
        <taxon>Cimicomorpha</taxon>
        <taxon>Reduviidae</taxon>
        <taxon>Triatominae</taxon>
        <taxon>Rhodnius</taxon>
    </lineage>
</organism>
<evidence type="ECO:0000256" key="5">
    <source>
        <dbReference type="ARBA" id="ARBA00022692"/>
    </source>
</evidence>
<comment type="subcellular location">
    <subcellularLocation>
        <location evidence="1">Cell membrane</location>
    </subcellularLocation>
</comment>
<keyword evidence="10" id="KW-0675">Receptor</keyword>
<keyword evidence="6" id="KW-0552">Olfaction</keyword>
<dbReference type="PANTHER" id="PTHR11923:SF109">
    <property type="entry name" value="SENSORY NEURON MEMBRANE PROTEIN 2"/>
    <property type="match status" value="1"/>
</dbReference>
<dbReference type="VEuPathDB" id="VectorBase:RPRC002720"/>
<dbReference type="GO" id="GO:0007608">
    <property type="term" value="P:sensory perception of smell"/>
    <property type="evidence" value="ECO:0007669"/>
    <property type="project" value="UniProtKB-KW"/>
</dbReference>
<keyword evidence="14" id="KW-1185">Reference proteome</keyword>
<dbReference type="InterPro" id="IPR002159">
    <property type="entry name" value="CD36_fam"/>
</dbReference>
<dbReference type="InParanoid" id="T1HF98"/>
<proteinExistence type="inferred from homology"/>
<keyword evidence="9" id="KW-1015">Disulfide bond</keyword>
<keyword evidence="8" id="KW-0472">Membrane</keyword>
<evidence type="ECO:0000256" key="10">
    <source>
        <dbReference type="ARBA" id="ARBA00023170"/>
    </source>
</evidence>
<name>T1HF98_RHOPR</name>
<evidence type="ECO:0000256" key="6">
    <source>
        <dbReference type="ARBA" id="ARBA00022725"/>
    </source>
</evidence>
<evidence type="ECO:0000256" key="7">
    <source>
        <dbReference type="ARBA" id="ARBA00022989"/>
    </source>
</evidence>
<keyword evidence="11" id="KW-0325">Glycoprotein</keyword>
<evidence type="ECO:0000256" key="3">
    <source>
        <dbReference type="ARBA" id="ARBA00022475"/>
    </source>
</evidence>
<dbReference type="STRING" id="13249.T1HF98"/>
<comment type="similarity">
    <text evidence="2">Belongs to the CD36 family.</text>
</comment>
<dbReference type="EnsemblMetazoa" id="RPRC002720-RA">
    <property type="protein sequence ID" value="RPRC002720-PA"/>
    <property type="gene ID" value="RPRC002720"/>
</dbReference>
<dbReference type="GO" id="GO:0005044">
    <property type="term" value="F:scavenger receptor activity"/>
    <property type="evidence" value="ECO:0007669"/>
    <property type="project" value="TreeGrafter"/>
</dbReference>
<dbReference type="PRINTS" id="PR01609">
    <property type="entry name" value="CD36FAMILY"/>
</dbReference>
<accession>T1HF98</accession>
<dbReference type="EMBL" id="ACPB03010314">
    <property type="status" value="NOT_ANNOTATED_CDS"/>
    <property type="molecule type" value="Genomic_DNA"/>
</dbReference>
<sequence length="299" mass="34060">MGAVSPRNIVKLAAVMRKCVNWLIFSALGFILAVGAFIFNLWILPMIVDYQVGKTMGLRNGTFVWDMFVETPVPIYLKVYFFNVENPEGIARGEIPRVKEVGPYVYRELRKKHDVTINEENDTVFYHQGTVFSFDAEKSYPLKATDKVVLVNFILHVSEYIPALVSYPHLLHTSPLYQSLVDGLKPNKTLHETFFDIEPTTGVPLKGYKRFQLNVLAKPSSAIRVLKDTKLALFPILWMEEGAEIGEDQVNILRDQLLKVLHIAEIIKWVLISCGISMAIIGAIIAIWLVRRRVHQHPD</sequence>
<evidence type="ECO:0000256" key="2">
    <source>
        <dbReference type="ARBA" id="ARBA00010532"/>
    </source>
</evidence>
<evidence type="ECO:0000256" key="4">
    <source>
        <dbReference type="ARBA" id="ARBA00022606"/>
    </source>
</evidence>